<reference evidence="17 18" key="1">
    <citation type="submission" date="2017-07" db="EMBL/GenBank/DDBJ databases">
        <authorList>
            <person name="Sun Z.S."/>
            <person name="Albrecht U."/>
            <person name="Echele G."/>
            <person name="Lee C.C."/>
        </authorList>
    </citation>
    <scope>NUCLEOTIDE SEQUENCE [LARGE SCALE GENOMIC DNA]</scope>
    <source>
        <strain evidence="17 18">DSM 14827</strain>
    </source>
</reference>
<dbReference type="GO" id="GO:0043531">
    <property type="term" value="F:ADP binding"/>
    <property type="evidence" value="ECO:0007669"/>
    <property type="project" value="TreeGrafter"/>
</dbReference>
<feature type="binding site" evidence="13 14">
    <location>
        <begin position="60"/>
        <end position="63"/>
    </location>
    <ligand>
        <name>substrate</name>
    </ligand>
</feature>
<keyword evidence="18" id="KW-1185">Reference proteome</keyword>
<comment type="similarity">
    <text evidence="3 13 16">Belongs to the phosphoglycerate kinase family.</text>
</comment>
<dbReference type="PANTHER" id="PTHR11406">
    <property type="entry name" value="PHOSPHOGLYCERATE KINASE"/>
    <property type="match status" value="1"/>
</dbReference>
<keyword evidence="7 13" id="KW-0963">Cytoplasm</keyword>
<dbReference type="RefSeq" id="WP_089343446.1">
    <property type="nucleotide sequence ID" value="NZ_CP067129.1"/>
</dbReference>
<accession>A0A239PR79</accession>
<feature type="binding site" evidence="13 15">
    <location>
        <begin position="354"/>
        <end position="357"/>
    </location>
    <ligand>
        <name>ATP</name>
        <dbReference type="ChEBI" id="CHEBI:30616"/>
    </ligand>
</feature>
<evidence type="ECO:0000256" key="3">
    <source>
        <dbReference type="ARBA" id="ARBA00008982"/>
    </source>
</evidence>
<evidence type="ECO:0000256" key="2">
    <source>
        <dbReference type="ARBA" id="ARBA00004838"/>
    </source>
</evidence>
<dbReference type="AlphaFoldDB" id="A0A239PR79"/>
<evidence type="ECO:0000256" key="1">
    <source>
        <dbReference type="ARBA" id="ARBA00000642"/>
    </source>
</evidence>
<sequence>MAKFNTIDDMNLDGKIVLTRVDLNVPVENGRVTDATRIEKIVPTVKDIQARGGIPVLLAHFDRPKGKRVESMSLKQIVPALEEALGQPVKFGDDCIGGPAKRLVASLEAGDVALLENTRFHEGEEKNDSTFAASLAALGGAYVNDAFSAAHRAHASTEGLARLLPAGAGRLMEAELKALDAALGNPQRPVMAVVGGAKVSTKLDLLMNLLDRVDHLVIGGGMANTFLVARGIEVGKSLAERDMADTARAIMEKAEKGGCTIHLPVDIVVAREFKAGADNEVLPVDQCPADAMILDAGPDTVAALRGAMEHCRTLIWNGPMGAFEIEPFDRATNAAAQAAAELTRKDELVSVAGGGDTVAALNKAGVAGDFTFISTAGGAFLEWMEGKDLPGVAVLEAAVD</sequence>
<evidence type="ECO:0000256" key="11">
    <source>
        <dbReference type="ARBA" id="ARBA00022840"/>
    </source>
</evidence>
<dbReference type="Proteomes" id="UP000198307">
    <property type="component" value="Unassembled WGS sequence"/>
</dbReference>
<dbReference type="InterPro" id="IPR015824">
    <property type="entry name" value="Phosphoglycerate_kinase_N"/>
</dbReference>
<dbReference type="GO" id="GO:0006094">
    <property type="term" value="P:gluconeogenesis"/>
    <property type="evidence" value="ECO:0007669"/>
    <property type="project" value="TreeGrafter"/>
</dbReference>
<dbReference type="GO" id="GO:0004618">
    <property type="term" value="F:phosphoglycerate kinase activity"/>
    <property type="evidence" value="ECO:0007669"/>
    <property type="project" value="UniProtKB-UniRule"/>
</dbReference>
<evidence type="ECO:0000256" key="14">
    <source>
        <dbReference type="PIRSR" id="PIRSR000724-1"/>
    </source>
</evidence>
<evidence type="ECO:0000256" key="15">
    <source>
        <dbReference type="PIRSR" id="PIRSR000724-2"/>
    </source>
</evidence>
<dbReference type="FunFam" id="3.40.50.1260:FF:000031">
    <property type="entry name" value="Phosphoglycerate kinase 1"/>
    <property type="match status" value="1"/>
</dbReference>
<dbReference type="PRINTS" id="PR00477">
    <property type="entry name" value="PHGLYCKINASE"/>
</dbReference>
<protein>
    <recommendedName>
        <fullName evidence="6 13">Phosphoglycerate kinase</fullName>
        <ecNumber evidence="5 13">2.7.2.3</ecNumber>
    </recommendedName>
</protein>
<feature type="binding site" evidence="13">
    <location>
        <position position="37"/>
    </location>
    <ligand>
        <name>substrate</name>
    </ligand>
</feature>
<feature type="binding site" evidence="13 15">
    <location>
        <position position="324"/>
    </location>
    <ligand>
        <name>ATP</name>
        <dbReference type="ChEBI" id="CHEBI:30616"/>
    </ligand>
</feature>
<comment type="pathway">
    <text evidence="2 13">Carbohydrate degradation; glycolysis; pyruvate from D-glyceraldehyde 3-phosphate: step 2/5.</text>
</comment>
<evidence type="ECO:0000256" key="16">
    <source>
        <dbReference type="RuleBase" id="RU000532"/>
    </source>
</evidence>
<dbReference type="Pfam" id="PF00162">
    <property type="entry name" value="PGK"/>
    <property type="match status" value="1"/>
</dbReference>
<evidence type="ECO:0000256" key="4">
    <source>
        <dbReference type="ARBA" id="ARBA00011245"/>
    </source>
</evidence>
<dbReference type="HAMAP" id="MF_00145">
    <property type="entry name" value="Phosphoglyc_kinase"/>
    <property type="match status" value="1"/>
</dbReference>
<feature type="binding site" evidence="13">
    <location>
        <position position="152"/>
    </location>
    <ligand>
        <name>substrate</name>
    </ligand>
</feature>
<proteinExistence type="inferred from homology"/>
<evidence type="ECO:0000256" key="9">
    <source>
        <dbReference type="ARBA" id="ARBA00022741"/>
    </source>
</evidence>
<feature type="binding site" evidence="14">
    <location>
        <position position="119"/>
    </location>
    <ligand>
        <name>(2R)-3-phosphoglycerate</name>
        <dbReference type="ChEBI" id="CHEBI:58272"/>
    </ligand>
</feature>
<evidence type="ECO:0000313" key="17">
    <source>
        <dbReference type="EMBL" id="SNT72648.1"/>
    </source>
</evidence>
<evidence type="ECO:0000313" key="18">
    <source>
        <dbReference type="Proteomes" id="UP000198307"/>
    </source>
</evidence>
<dbReference type="InterPro" id="IPR001576">
    <property type="entry name" value="Phosphoglycerate_kinase"/>
</dbReference>
<keyword evidence="9 13" id="KW-0547">Nucleotide-binding</keyword>
<keyword evidence="8 13" id="KW-0808">Transferase</keyword>
<organism evidence="17 18">
    <name type="scientific">Paracoccus seriniphilus</name>
    <dbReference type="NCBI Taxonomy" id="184748"/>
    <lineage>
        <taxon>Bacteria</taxon>
        <taxon>Pseudomonadati</taxon>
        <taxon>Pseudomonadota</taxon>
        <taxon>Alphaproteobacteria</taxon>
        <taxon>Rhodobacterales</taxon>
        <taxon>Paracoccaceae</taxon>
        <taxon>Paracoccus</taxon>
    </lineage>
</organism>
<dbReference type="GO" id="GO:0005829">
    <property type="term" value="C:cytosol"/>
    <property type="evidence" value="ECO:0007669"/>
    <property type="project" value="TreeGrafter"/>
</dbReference>
<evidence type="ECO:0000256" key="7">
    <source>
        <dbReference type="ARBA" id="ARBA00022490"/>
    </source>
</evidence>
<evidence type="ECO:0000256" key="10">
    <source>
        <dbReference type="ARBA" id="ARBA00022777"/>
    </source>
</evidence>
<feature type="binding site" evidence="14">
    <location>
        <position position="152"/>
    </location>
    <ligand>
        <name>(2R)-3-phosphoglycerate</name>
        <dbReference type="ChEBI" id="CHEBI:58272"/>
    </ligand>
</feature>
<dbReference type="OrthoDB" id="9808460at2"/>
<dbReference type="GO" id="GO:0005524">
    <property type="term" value="F:ATP binding"/>
    <property type="evidence" value="ECO:0007669"/>
    <property type="project" value="UniProtKB-KW"/>
</dbReference>
<evidence type="ECO:0000256" key="13">
    <source>
        <dbReference type="HAMAP-Rule" id="MF_00145"/>
    </source>
</evidence>
<name>A0A239PR79_9RHOB</name>
<dbReference type="SUPFAM" id="SSF53748">
    <property type="entry name" value="Phosphoglycerate kinase"/>
    <property type="match status" value="1"/>
</dbReference>
<dbReference type="UniPathway" id="UPA00109">
    <property type="reaction ID" value="UER00185"/>
</dbReference>
<feature type="binding site" evidence="13 14">
    <location>
        <begin position="22"/>
        <end position="24"/>
    </location>
    <ligand>
        <name>substrate</name>
    </ligand>
</feature>
<comment type="subunit">
    <text evidence="4 13">Monomer.</text>
</comment>
<keyword evidence="11 13" id="KW-0067">ATP-binding</keyword>
<evidence type="ECO:0000256" key="5">
    <source>
        <dbReference type="ARBA" id="ARBA00013061"/>
    </source>
</evidence>
<dbReference type="PIRSF" id="PIRSF000724">
    <property type="entry name" value="Pgk"/>
    <property type="match status" value="1"/>
</dbReference>
<comment type="subcellular location">
    <subcellularLocation>
        <location evidence="13">Cytoplasm</location>
    </subcellularLocation>
</comment>
<dbReference type="FunFam" id="3.40.50.1260:FF:000006">
    <property type="entry name" value="Phosphoglycerate kinase"/>
    <property type="match status" value="1"/>
</dbReference>
<dbReference type="EC" id="2.7.2.3" evidence="5 13"/>
<comment type="catalytic activity">
    <reaction evidence="1 13 16">
        <text>(2R)-3-phosphoglycerate + ATP = (2R)-3-phospho-glyceroyl phosphate + ADP</text>
        <dbReference type="Rhea" id="RHEA:14801"/>
        <dbReference type="ChEBI" id="CHEBI:30616"/>
        <dbReference type="ChEBI" id="CHEBI:57604"/>
        <dbReference type="ChEBI" id="CHEBI:58272"/>
        <dbReference type="ChEBI" id="CHEBI:456216"/>
        <dbReference type="EC" id="2.7.2.3"/>
    </reaction>
</comment>
<feature type="binding site" evidence="14">
    <location>
        <position position="37"/>
    </location>
    <ligand>
        <name>(2R)-3-phosphoglycerate</name>
        <dbReference type="ChEBI" id="CHEBI:58272"/>
    </ligand>
</feature>
<dbReference type="PANTHER" id="PTHR11406:SF23">
    <property type="entry name" value="PHOSPHOGLYCERATE KINASE 1, CHLOROPLASTIC-RELATED"/>
    <property type="match status" value="1"/>
</dbReference>
<dbReference type="Gene3D" id="3.40.50.1260">
    <property type="entry name" value="Phosphoglycerate kinase, N-terminal domain"/>
    <property type="match status" value="2"/>
</dbReference>
<comment type="caution">
    <text evidence="13">Lacks conserved residue(s) required for the propagation of feature annotation.</text>
</comment>
<dbReference type="GO" id="GO:0006096">
    <property type="term" value="P:glycolytic process"/>
    <property type="evidence" value="ECO:0007669"/>
    <property type="project" value="UniProtKB-UniRule"/>
</dbReference>
<evidence type="ECO:0000256" key="8">
    <source>
        <dbReference type="ARBA" id="ARBA00022679"/>
    </source>
</evidence>
<evidence type="ECO:0000256" key="6">
    <source>
        <dbReference type="ARBA" id="ARBA00016471"/>
    </source>
</evidence>
<evidence type="ECO:0000256" key="12">
    <source>
        <dbReference type="ARBA" id="ARBA00023152"/>
    </source>
</evidence>
<dbReference type="InterPro" id="IPR036043">
    <property type="entry name" value="Phosphoglycerate_kinase_sf"/>
</dbReference>
<dbReference type="EMBL" id="FZQB01000003">
    <property type="protein sequence ID" value="SNT72648.1"/>
    <property type="molecule type" value="Genomic_DNA"/>
</dbReference>
<keyword evidence="10 13" id="KW-0418">Kinase</keyword>
<gene>
    <name evidence="13" type="primary">pgk</name>
    <name evidence="17" type="ORF">SAMN05444959_103146</name>
</gene>
<feature type="binding site" evidence="13 15">
    <location>
        <position position="202"/>
    </location>
    <ligand>
        <name>ATP</name>
        <dbReference type="ChEBI" id="CHEBI:30616"/>
    </ligand>
</feature>
<keyword evidence="12 13" id="KW-0324">Glycolysis</keyword>
<feature type="binding site" evidence="13">
    <location>
        <position position="119"/>
    </location>
    <ligand>
        <name>substrate</name>
    </ligand>
</feature>